<proteinExistence type="predicted"/>
<keyword evidence="6" id="KW-1185">Reference proteome</keyword>
<dbReference type="Gene3D" id="2.60.120.260">
    <property type="entry name" value="Galactose-binding domain-like"/>
    <property type="match status" value="1"/>
</dbReference>
<organism evidence="5 6">
    <name type="scientific">Laticauda laticaudata</name>
    <name type="common">Blue-ringed sea krait</name>
    <name type="synonym">Blue-lipped sea krait</name>
    <dbReference type="NCBI Taxonomy" id="8630"/>
    <lineage>
        <taxon>Eukaryota</taxon>
        <taxon>Metazoa</taxon>
        <taxon>Chordata</taxon>
        <taxon>Craniata</taxon>
        <taxon>Vertebrata</taxon>
        <taxon>Euteleostomi</taxon>
        <taxon>Lepidosauria</taxon>
        <taxon>Squamata</taxon>
        <taxon>Bifurcata</taxon>
        <taxon>Unidentata</taxon>
        <taxon>Episquamata</taxon>
        <taxon>Toxicofera</taxon>
        <taxon>Serpentes</taxon>
        <taxon>Colubroidea</taxon>
        <taxon>Elapidae</taxon>
        <taxon>Laticaudinae</taxon>
        <taxon>Laticauda</taxon>
    </lineage>
</organism>
<name>A0A8C5SCK7_LATLA</name>
<evidence type="ECO:0000256" key="2">
    <source>
        <dbReference type="ARBA" id="ARBA00023292"/>
    </source>
</evidence>
<dbReference type="InterPro" id="IPR008211">
    <property type="entry name" value="Laminin_N"/>
</dbReference>
<feature type="domain" description="Laminin N-terminal" evidence="4">
    <location>
        <begin position="25"/>
        <end position="94"/>
    </location>
</feature>
<keyword evidence="2" id="KW-0424">Laminin EGF-like domain</keyword>
<evidence type="ECO:0000313" key="5">
    <source>
        <dbReference type="Ensembl" id="ENSLLTP00000015571.1"/>
    </source>
</evidence>
<keyword evidence="3" id="KW-0732">Signal</keyword>
<dbReference type="PROSITE" id="PS51117">
    <property type="entry name" value="LAMININ_NTER"/>
    <property type="match status" value="1"/>
</dbReference>
<evidence type="ECO:0000313" key="6">
    <source>
        <dbReference type="Proteomes" id="UP000694406"/>
    </source>
</evidence>
<sequence>MLLLKSILNFFLAFPHLLVAQRTCLHGACYPPVQDLLIGRIHYLKASSTCGLTQPETSCTPYGEVCMIQVLFIRHGHDFHNLVALWFVTKQNRD</sequence>
<evidence type="ECO:0000256" key="3">
    <source>
        <dbReference type="SAM" id="SignalP"/>
    </source>
</evidence>
<reference evidence="5" key="1">
    <citation type="submission" date="2025-08" db="UniProtKB">
        <authorList>
            <consortium name="Ensembl"/>
        </authorList>
    </citation>
    <scope>IDENTIFICATION</scope>
</reference>
<evidence type="ECO:0000259" key="4">
    <source>
        <dbReference type="PROSITE" id="PS51117"/>
    </source>
</evidence>
<accession>A0A8C5SCK7</accession>
<dbReference type="Ensembl" id="ENSLLTT00000016174.1">
    <property type="protein sequence ID" value="ENSLLTP00000015571.1"/>
    <property type="gene ID" value="ENSLLTG00000011929.1"/>
</dbReference>
<reference evidence="5" key="2">
    <citation type="submission" date="2025-09" db="UniProtKB">
        <authorList>
            <consortium name="Ensembl"/>
        </authorList>
    </citation>
    <scope>IDENTIFICATION</scope>
</reference>
<feature type="signal peptide" evidence="3">
    <location>
        <begin position="1"/>
        <end position="20"/>
    </location>
</feature>
<evidence type="ECO:0000256" key="1">
    <source>
        <dbReference type="ARBA" id="ARBA00023157"/>
    </source>
</evidence>
<dbReference type="GeneTree" id="ENSGT00940000179808"/>
<feature type="chain" id="PRO_5034489123" description="Laminin N-terminal domain-containing protein" evidence="3">
    <location>
        <begin position="21"/>
        <end position="94"/>
    </location>
</feature>
<keyword evidence="1" id="KW-1015">Disulfide bond</keyword>
<protein>
    <recommendedName>
        <fullName evidence="4">Laminin N-terminal domain-containing protein</fullName>
    </recommendedName>
</protein>
<dbReference type="AlphaFoldDB" id="A0A8C5SCK7"/>
<dbReference type="Proteomes" id="UP000694406">
    <property type="component" value="Unplaced"/>
</dbReference>